<dbReference type="Pfam" id="PF02699">
    <property type="entry name" value="YajC"/>
    <property type="match status" value="1"/>
</dbReference>
<keyword evidence="7 10" id="KW-1133">Transmembrane helix</keyword>
<evidence type="ECO:0000256" key="7">
    <source>
        <dbReference type="ARBA" id="ARBA00022989"/>
    </source>
</evidence>
<dbReference type="NCBIfam" id="TIGR00739">
    <property type="entry name" value="yajC"/>
    <property type="match status" value="1"/>
</dbReference>
<dbReference type="EMBL" id="CP000246">
    <property type="protein sequence ID" value="ABG84720.1"/>
    <property type="molecule type" value="Genomic_DNA"/>
</dbReference>
<accession>A0A0H2YUF4</accession>
<evidence type="ECO:0000256" key="3">
    <source>
        <dbReference type="ARBA" id="ARBA00022448"/>
    </source>
</evidence>
<dbReference type="SMART" id="SM01323">
    <property type="entry name" value="YajC"/>
    <property type="match status" value="1"/>
</dbReference>
<dbReference type="KEGG" id="cpf:CPF_2200"/>
<comment type="subcellular location">
    <subcellularLocation>
        <location evidence="1">Cell membrane</location>
        <topology evidence="1">Single-pass membrane protein</topology>
    </subcellularLocation>
</comment>
<gene>
    <name evidence="11" type="primary">yajC</name>
    <name evidence="11" type="ordered locus">CPF_2200</name>
</gene>
<evidence type="ECO:0000256" key="8">
    <source>
        <dbReference type="ARBA" id="ARBA00023010"/>
    </source>
</evidence>
<name>A0A0H2YUF4_CLOP1</name>
<dbReference type="eggNOG" id="COG1862">
    <property type="taxonomic scope" value="Bacteria"/>
</dbReference>
<keyword evidence="3" id="KW-0813">Transport</keyword>
<dbReference type="InterPro" id="IPR003849">
    <property type="entry name" value="Preprotein_translocase_YajC"/>
</dbReference>
<keyword evidence="8" id="KW-0811">Translocation</keyword>
<dbReference type="PANTHER" id="PTHR33909:SF1">
    <property type="entry name" value="SEC TRANSLOCON ACCESSORY COMPLEX SUBUNIT YAJC"/>
    <property type="match status" value="1"/>
</dbReference>
<evidence type="ECO:0000256" key="6">
    <source>
        <dbReference type="ARBA" id="ARBA00022927"/>
    </source>
</evidence>
<protein>
    <submittedName>
        <fullName evidence="11">Preprotein translocase, YajC subunit</fullName>
    </submittedName>
</protein>
<keyword evidence="4" id="KW-1003">Cell membrane</keyword>
<proteinExistence type="inferred from homology"/>
<dbReference type="RefSeq" id="WP_003451165.1">
    <property type="nucleotide sequence ID" value="NC_008261.1"/>
</dbReference>
<evidence type="ECO:0000256" key="1">
    <source>
        <dbReference type="ARBA" id="ARBA00004162"/>
    </source>
</evidence>
<sequence>MNFQQIATMVLPFILMFGVFYFLLILPEKKRKKKYDAMIDELKVNDKIITRGGIIGRIVKLKDDSVIIETTQDRTKIEFSKQGISSKID</sequence>
<comment type="similarity">
    <text evidence="2">Belongs to the YajC family.</text>
</comment>
<dbReference type="HOGENOM" id="CLU_116157_5_0_9"/>
<evidence type="ECO:0000256" key="9">
    <source>
        <dbReference type="ARBA" id="ARBA00023136"/>
    </source>
</evidence>
<keyword evidence="9 10" id="KW-0472">Membrane</keyword>
<dbReference type="STRING" id="195103.CPF_2200"/>
<reference evidence="11 12" key="1">
    <citation type="journal article" date="2006" name="Genome Res.">
        <title>Skewed genomic variability in strains of the toxigenic bacterial pathogen, Clostridium perfringens.</title>
        <authorList>
            <person name="Myers G.S."/>
            <person name="Rasko D.A."/>
            <person name="Cheung J.K."/>
            <person name="Ravel J."/>
            <person name="Seshadri R."/>
            <person name="Deboy R.T."/>
            <person name="Ren Q."/>
            <person name="Varga J."/>
            <person name="Awad M.M."/>
            <person name="Brinkac L.M."/>
            <person name="Daugherty S.C."/>
            <person name="Haft D.H."/>
            <person name="Dodson R.J."/>
            <person name="Madupu R."/>
            <person name="Nelson W.C."/>
            <person name="Rosovitz M.J."/>
            <person name="Sullivan S.A."/>
            <person name="Khouri H."/>
            <person name="Dimitrov G.I."/>
            <person name="Watkins K.L."/>
            <person name="Mulligan S."/>
            <person name="Benton J."/>
            <person name="Radune D."/>
            <person name="Fisher D.J."/>
            <person name="Atkins H.S."/>
            <person name="Hiscox T."/>
            <person name="Jost B.H."/>
            <person name="Billington S.J."/>
            <person name="Songer J.G."/>
            <person name="McClane B.A."/>
            <person name="Titball R.W."/>
            <person name="Rood J.I."/>
            <person name="Melville S.B."/>
            <person name="Paulsen I.T."/>
        </authorList>
    </citation>
    <scope>NUCLEOTIDE SEQUENCE [LARGE SCALE GENOMIC DNA]</scope>
    <source>
        <strain evidence="12">ATCC 13124 / DSM 756 / JCM 1290 / NCIMB 6125 / NCTC 8237 / S 107 / Type A</strain>
    </source>
</reference>
<dbReference type="GO" id="GO:0005886">
    <property type="term" value="C:plasma membrane"/>
    <property type="evidence" value="ECO:0007669"/>
    <property type="project" value="UniProtKB-SubCell"/>
</dbReference>
<dbReference type="GO" id="GO:0015031">
    <property type="term" value="P:protein transport"/>
    <property type="evidence" value="ECO:0007669"/>
    <property type="project" value="UniProtKB-KW"/>
</dbReference>
<evidence type="ECO:0000256" key="4">
    <source>
        <dbReference type="ARBA" id="ARBA00022475"/>
    </source>
</evidence>
<keyword evidence="5 10" id="KW-0812">Transmembrane</keyword>
<evidence type="ECO:0000256" key="5">
    <source>
        <dbReference type="ARBA" id="ARBA00022692"/>
    </source>
</evidence>
<evidence type="ECO:0000313" key="11">
    <source>
        <dbReference type="EMBL" id="ABG84720.1"/>
    </source>
</evidence>
<dbReference type="PRINTS" id="PR01853">
    <property type="entry name" value="YAJCTRNLCASE"/>
</dbReference>
<evidence type="ECO:0000256" key="10">
    <source>
        <dbReference type="SAM" id="Phobius"/>
    </source>
</evidence>
<dbReference type="AlphaFoldDB" id="A0A0H2YUF4"/>
<keyword evidence="12" id="KW-1185">Reference proteome</keyword>
<dbReference type="GeneID" id="93001519"/>
<dbReference type="PaxDb" id="195103-CPF_2200"/>
<feature type="transmembrane region" description="Helical" evidence="10">
    <location>
        <begin position="6"/>
        <end position="26"/>
    </location>
</feature>
<keyword evidence="6" id="KW-0653">Protein transport</keyword>
<dbReference type="Proteomes" id="UP000001823">
    <property type="component" value="Chromosome"/>
</dbReference>
<dbReference type="PANTHER" id="PTHR33909">
    <property type="entry name" value="SEC TRANSLOCON ACCESSORY COMPLEX SUBUNIT YAJC"/>
    <property type="match status" value="1"/>
</dbReference>
<organism evidence="11 12">
    <name type="scientific">Clostridium perfringens (strain ATCC 13124 / DSM 756 / JCM 1290 / NCIMB 6125 / NCTC 8237 / Type A)</name>
    <dbReference type="NCBI Taxonomy" id="195103"/>
    <lineage>
        <taxon>Bacteria</taxon>
        <taxon>Bacillati</taxon>
        <taxon>Bacillota</taxon>
        <taxon>Clostridia</taxon>
        <taxon>Eubacteriales</taxon>
        <taxon>Clostridiaceae</taxon>
        <taxon>Clostridium</taxon>
    </lineage>
</organism>
<evidence type="ECO:0000313" key="12">
    <source>
        <dbReference type="Proteomes" id="UP000001823"/>
    </source>
</evidence>
<evidence type="ECO:0000256" key="2">
    <source>
        <dbReference type="ARBA" id="ARBA00006742"/>
    </source>
</evidence>